<dbReference type="PANTHER" id="PTHR14382">
    <property type="entry name" value="MDM2-BINDING PROTEIN"/>
    <property type="match status" value="1"/>
</dbReference>
<evidence type="ECO:0000259" key="2">
    <source>
        <dbReference type="Pfam" id="PF14920"/>
    </source>
</evidence>
<sequence>MRAKHGSQYLLLYLGPSGQCFVQSFVPLKKLNGAVPAKIAEMTSLGCFRTHGSHVGVVNHLPKRIPVVCEQVLWEFLEHLQFYNIGAVLILKARRRRRGYTRPITHLELIILQLLIHVKLFRYSPFLMNSIGFFGDIFPSLTTSNPPNVPDTELLLERLALINGEQAREKRKREMQEVQLAGMMVPPPIHDTITLQLNASEFLKHFHPSGLPIGQDFSPIGIATRSQSHTSTPSKHRTRPNLREEELKELEFPESLKYNLPGFHYCIDQEAMDTDTRMARLILRVVTMETASTCSHNATTSVIKLQRGASVTKATSKRKVPTPRKPKVRCNSKSPRCLKRPRRHSNSGATPMKRIKGSRDHEINSSGTARKQEHQGDQLTNLVSTPTKSDRFSTPKKVKNDETPRRSKRLETPTKTETGQSKNGSVFCAGRSNLRRAPPHPPPRVQSNSSPYKGNSSPRKQPSIPSNIRRKSLATTKERNKKAARLVPRSEKHKRKLMEIVSKVLASKGLDEAHSYYKKCFTRLYDLSKSYVKDLKSSRHLYEEMEQIAQDNADFVVKFELRDKNTL</sequence>
<dbReference type="InterPro" id="IPR029418">
    <property type="entry name" value="MTBP_C"/>
</dbReference>
<evidence type="ECO:0000256" key="1">
    <source>
        <dbReference type="SAM" id="MobiDB-lite"/>
    </source>
</evidence>
<dbReference type="PANTHER" id="PTHR14382:SF1">
    <property type="entry name" value="MDM2-BINDING PROTEIN"/>
    <property type="match status" value="1"/>
</dbReference>
<dbReference type="GO" id="GO:0007089">
    <property type="term" value="P:traversing start control point of mitotic cell cycle"/>
    <property type="evidence" value="ECO:0007669"/>
    <property type="project" value="TreeGrafter"/>
</dbReference>
<organism evidence="3 4">
    <name type="scientific">Stichopus japonicus</name>
    <name type="common">Sea cucumber</name>
    <dbReference type="NCBI Taxonomy" id="307972"/>
    <lineage>
        <taxon>Eukaryota</taxon>
        <taxon>Metazoa</taxon>
        <taxon>Echinodermata</taxon>
        <taxon>Eleutherozoa</taxon>
        <taxon>Echinozoa</taxon>
        <taxon>Holothuroidea</taxon>
        <taxon>Aspidochirotacea</taxon>
        <taxon>Aspidochirotida</taxon>
        <taxon>Stichopodidae</taxon>
        <taxon>Apostichopus</taxon>
    </lineage>
</organism>
<evidence type="ECO:0000313" key="3">
    <source>
        <dbReference type="EMBL" id="PIK57092.1"/>
    </source>
</evidence>
<comment type="caution">
    <text evidence="3">The sequence shown here is derived from an EMBL/GenBank/DDBJ whole genome shotgun (WGS) entry which is preliminary data.</text>
</comment>
<feature type="compositionally biased region" description="Polar residues" evidence="1">
    <location>
        <begin position="377"/>
        <end position="387"/>
    </location>
</feature>
<name>A0A2G8LA15_STIJA</name>
<feature type="compositionally biased region" description="Basic residues" evidence="1">
    <location>
        <begin position="315"/>
        <end position="345"/>
    </location>
</feature>
<dbReference type="GO" id="GO:0031396">
    <property type="term" value="P:regulation of protein ubiquitination"/>
    <property type="evidence" value="ECO:0007669"/>
    <property type="project" value="InterPro"/>
</dbReference>
<feature type="domain" description="MDN2-binding protein C-terminal" evidence="2">
    <location>
        <begin position="413"/>
        <end position="557"/>
    </location>
</feature>
<feature type="region of interest" description="Disordered" evidence="1">
    <location>
        <begin position="309"/>
        <end position="482"/>
    </location>
</feature>
<dbReference type="GO" id="GO:0000776">
    <property type="term" value="C:kinetochore"/>
    <property type="evidence" value="ECO:0007669"/>
    <property type="project" value="TreeGrafter"/>
</dbReference>
<keyword evidence="4" id="KW-1185">Reference proteome</keyword>
<gene>
    <name evidence="3" type="ORF">BSL78_05977</name>
</gene>
<dbReference type="Proteomes" id="UP000230750">
    <property type="component" value="Unassembled WGS sequence"/>
</dbReference>
<dbReference type="GO" id="GO:0034501">
    <property type="term" value="P:protein localization to kinetochore"/>
    <property type="evidence" value="ECO:0007669"/>
    <property type="project" value="TreeGrafter"/>
</dbReference>
<feature type="compositionally biased region" description="Polar residues" evidence="1">
    <location>
        <begin position="445"/>
        <end position="466"/>
    </location>
</feature>
<dbReference type="STRING" id="307972.A0A2G8LA15"/>
<accession>A0A2G8LA15</accession>
<reference evidence="3 4" key="1">
    <citation type="journal article" date="2017" name="PLoS Biol.">
        <title>The sea cucumber genome provides insights into morphological evolution and visceral regeneration.</title>
        <authorList>
            <person name="Zhang X."/>
            <person name="Sun L."/>
            <person name="Yuan J."/>
            <person name="Sun Y."/>
            <person name="Gao Y."/>
            <person name="Zhang L."/>
            <person name="Li S."/>
            <person name="Dai H."/>
            <person name="Hamel J.F."/>
            <person name="Liu C."/>
            <person name="Yu Y."/>
            <person name="Liu S."/>
            <person name="Lin W."/>
            <person name="Guo K."/>
            <person name="Jin S."/>
            <person name="Xu P."/>
            <person name="Storey K.B."/>
            <person name="Huan P."/>
            <person name="Zhang T."/>
            <person name="Zhou Y."/>
            <person name="Zhang J."/>
            <person name="Lin C."/>
            <person name="Li X."/>
            <person name="Xing L."/>
            <person name="Huo D."/>
            <person name="Sun M."/>
            <person name="Wang L."/>
            <person name="Mercier A."/>
            <person name="Li F."/>
            <person name="Yang H."/>
            <person name="Xiang J."/>
        </authorList>
    </citation>
    <scope>NUCLEOTIDE SEQUENCE [LARGE SCALE GENOMIC DNA]</scope>
    <source>
        <strain evidence="3">Shaxun</strain>
        <tissue evidence="3">Muscle</tissue>
    </source>
</reference>
<feature type="compositionally biased region" description="Polar residues" evidence="1">
    <location>
        <begin position="415"/>
        <end position="424"/>
    </location>
</feature>
<dbReference type="InterPro" id="IPR039061">
    <property type="entry name" value="MTBP"/>
</dbReference>
<proteinExistence type="predicted"/>
<dbReference type="Pfam" id="PF14920">
    <property type="entry name" value="MTBP_C"/>
    <property type="match status" value="1"/>
</dbReference>
<feature type="compositionally biased region" description="Basic and acidic residues" evidence="1">
    <location>
        <begin position="388"/>
        <end position="414"/>
    </location>
</feature>
<dbReference type="OrthoDB" id="8633268at2759"/>
<dbReference type="AlphaFoldDB" id="A0A2G8LA15"/>
<dbReference type="EMBL" id="MRZV01000153">
    <property type="protein sequence ID" value="PIK57092.1"/>
    <property type="molecule type" value="Genomic_DNA"/>
</dbReference>
<evidence type="ECO:0000313" key="4">
    <source>
        <dbReference type="Proteomes" id="UP000230750"/>
    </source>
</evidence>
<protein>
    <recommendedName>
        <fullName evidence="2">MDN2-binding protein C-terminal domain-containing protein</fullName>
    </recommendedName>
</protein>